<evidence type="ECO:0000313" key="2">
    <source>
        <dbReference type="Proteomes" id="UP001162131"/>
    </source>
</evidence>
<gene>
    <name evidence="1" type="ORF">BSTOLATCC_MIC5581</name>
</gene>
<comment type="caution">
    <text evidence="1">The sequence shown here is derived from an EMBL/GenBank/DDBJ whole genome shotgun (WGS) entry which is preliminary data.</text>
</comment>
<protein>
    <submittedName>
        <fullName evidence="1">Uncharacterized protein</fullName>
    </submittedName>
</protein>
<keyword evidence="2" id="KW-1185">Reference proteome</keyword>
<reference evidence="1" key="1">
    <citation type="submission" date="2021-09" db="EMBL/GenBank/DDBJ databases">
        <authorList>
            <consortium name="AG Swart"/>
            <person name="Singh M."/>
            <person name="Singh A."/>
            <person name="Seah K."/>
            <person name="Emmerich C."/>
        </authorList>
    </citation>
    <scope>NUCLEOTIDE SEQUENCE</scope>
    <source>
        <strain evidence="1">ATCC30299</strain>
    </source>
</reference>
<dbReference type="AlphaFoldDB" id="A0AAU9IKK4"/>
<sequence>MHHIIYSAEALDMRISLGVFRISFETSIILKCMREIYASNFKEFKPIVLPFISSLNCMSYLQLANN</sequence>
<dbReference type="Proteomes" id="UP001162131">
    <property type="component" value="Unassembled WGS sequence"/>
</dbReference>
<accession>A0AAU9IKK4</accession>
<name>A0AAU9IKK4_9CILI</name>
<evidence type="ECO:0000313" key="1">
    <source>
        <dbReference type="EMBL" id="CAG9312339.1"/>
    </source>
</evidence>
<proteinExistence type="predicted"/>
<organism evidence="1 2">
    <name type="scientific">Blepharisma stoltei</name>
    <dbReference type="NCBI Taxonomy" id="1481888"/>
    <lineage>
        <taxon>Eukaryota</taxon>
        <taxon>Sar</taxon>
        <taxon>Alveolata</taxon>
        <taxon>Ciliophora</taxon>
        <taxon>Postciliodesmatophora</taxon>
        <taxon>Heterotrichea</taxon>
        <taxon>Heterotrichida</taxon>
        <taxon>Blepharismidae</taxon>
        <taxon>Blepharisma</taxon>
    </lineage>
</organism>
<dbReference type="EMBL" id="CAJZBQ010000005">
    <property type="protein sequence ID" value="CAG9312339.1"/>
    <property type="molecule type" value="Genomic_DNA"/>
</dbReference>